<evidence type="ECO:0000313" key="8">
    <source>
        <dbReference type="Proteomes" id="UP000886814"/>
    </source>
</evidence>
<sequence length="172" mass="18951">MELQNAISSRRAIRSYKNTPVEDEKLDQILKAGCAAPVGRNLYDHLRITVVQNQELLHRISEGLKANMHVDFDPIYQAPVLILISSKKMPYPNIEFADAGCIMQNMMLEATEQGLGSVVIWGSSMVVNAVPNLKKALQIPDDHTAVAGIVTGYAKDAVEAKELTLSIHVDRV</sequence>
<feature type="domain" description="Nitroreductase" evidence="6">
    <location>
        <begin position="7"/>
        <end position="153"/>
    </location>
</feature>
<comment type="caution">
    <text evidence="7">The sequence shown here is derived from an EMBL/GenBank/DDBJ whole genome shotgun (WGS) entry which is preliminary data.</text>
</comment>
<dbReference type="Pfam" id="PF00881">
    <property type="entry name" value="Nitroreductase"/>
    <property type="match status" value="1"/>
</dbReference>
<evidence type="ECO:0000256" key="3">
    <source>
        <dbReference type="ARBA" id="ARBA00022630"/>
    </source>
</evidence>
<dbReference type="EMBL" id="DXIQ01000051">
    <property type="protein sequence ID" value="HIV39004.1"/>
    <property type="molecule type" value="Genomic_DNA"/>
</dbReference>
<accession>A0A9D1PD24</accession>
<comment type="cofactor">
    <cofactor evidence="1">
        <name>FMN</name>
        <dbReference type="ChEBI" id="CHEBI:58210"/>
    </cofactor>
</comment>
<keyword evidence="5" id="KW-0560">Oxidoreductase</keyword>
<evidence type="ECO:0000259" key="6">
    <source>
        <dbReference type="Pfam" id="PF00881"/>
    </source>
</evidence>
<gene>
    <name evidence="7" type="ORF">H9747_08410</name>
</gene>
<reference evidence="7" key="2">
    <citation type="submission" date="2021-04" db="EMBL/GenBank/DDBJ databases">
        <authorList>
            <person name="Gilroy R."/>
        </authorList>
    </citation>
    <scope>NUCLEOTIDE SEQUENCE</scope>
    <source>
        <strain evidence="7">CHK195-9823</strain>
    </source>
</reference>
<keyword evidence="3" id="KW-0285">Flavoprotein</keyword>
<keyword evidence="4" id="KW-0288">FMN</keyword>
<dbReference type="InterPro" id="IPR000415">
    <property type="entry name" value="Nitroreductase-like"/>
</dbReference>
<dbReference type="SUPFAM" id="SSF55469">
    <property type="entry name" value="FMN-dependent nitroreductase-like"/>
    <property type="match status" value="1"/>
</dbReference>
<comment type="similarity">
    <text evidence="2">Belongs to the nitroreductase family.</text>
</comment>
<reference evidence="7" key="1">
    <citation type="journal article" date="2021" name="PeerJ">
        <title>Extensive microbial diversity within the chicken gut microbiome revealed by metagenomics and culture.</title>
        <authorList>
            <person name="Gilroy R."/>
            <person name="Ravi A."/>
            <person name="Getino M."/>
            <person name="Pursley I."/>
            <person name="Horton D.L."/>
            <person name="Alikhan N.F."/>
            <person name="Baker D."/>
            <person name="Gharbi K."/>
            <person name="Hall N."/>
            <person name="Watson M."/>
            <person name="Adriaenssens E.M."/>
            <person name="Foster-Nyarko E."/>
            <person name="Jarju S."/>
            <person name="Secka A."/>
            <person name="Antonio M."/>
            <person name="Oren A."/>
            <person name="Chaudhuri R.R."/>
            <person name="La Ragione R."/>
            <person name="Hildebrand F."/>
            <person name="Pallen M.J."/>
        </authorList>
    </citation>
    <scope>NUCLEOTIDE SEQUENCE</scope>
    <source>
        <strain evidence="7">CHK195-9823</strain>
    </source>
</reference>
<dbReference type="PANTHER" id="PTHR43673:SF2">
    <property type="entry name" value="NITROREDUCTASE"/>
    <property type="match status" value="1"/>
</dbReference>
<evidence type="ECO:0000256" key="4">
    <source>
        <dbReference type="ARBA" id="ARBA00022643"/>
    </source>
</evidence>
<organism evidence="7 8">
    <name type="scientific">Candidatus Blautia stercorigallinarum</name>
    <dbReference type="NCBI Taxonomy" id="2838501"/>
    <lineage>
        <taxon>Bacteria</taxon>
        <taxon>Bacillati</taxon>
        <taxon>Bacillota</taxon>
        <taxon>Clostridia</taxon>
        <taxon>Lachnospirales</taxon>
        <taxon>Lachnospiraceae</taxon>
        <taxon>Blautia</taxon>
    </lineage>
</organism>
<evidence type="ECO:0000256" key="1">
    <source>
        <dbReference type="ARBA" id="ARBA00001917"/>
    </source>
</evidence>
<evidence type="ECO:0000313" key="7">
    <source>
        <dbReference type="EMBL" id="HIV39004.1"/>
    </source>
</evidence>
<proteinExistence type="inferred from homology"/>
<dbReference type="PANTHER" id="PTHR43673">
    <property type="entry name" value="NAD(P)H NITROREDUCTASE YDGI-RELATED"/>
    <property type="match status" value="1"/>
</dbReference>
<dbReference type="Proteomes" id="UP000886814">
    <property type="component" value="Unassembled WGS sequence"/>
</dbReference>
<dbReference type="GO" id="GO:0016491">
    <property type="term" value="F:oxidoreductase activity"/>
    <property type="evidence" value="ECO:0007669"/>
    <property type="project" value="UniProtKB-KW"/>
</dbReference>
<dbReference type="InterPro" id="IPR029479">
    <property type="entry name" value="Nitroreductase"/>
</dbReference>
<evidence type="ECO:0000256" key="2">
    <source>
        <dbReference type="ARBA" id="ARBA00007118"/>
    </source>
</evidence>
<protein>
    <submittedName>
        <fullName evidence="7">Nitroreductase family protein</fullName>
    </submittedName>
</protein>
<dbReference type="Gene3D" id="3.40.109.10">
    <property type="entry name" value="NADH Oxidase"/>
    <property type="match status" value="1"/>
</dbReference>
<name>A0A9D1PD24_9FIRM</name>
<dbReference type="AlphaFoldDB" id="A0A9D1PD24"/>
<evidence type="ECO:0000256" key="5">
    <source>
        <dbReference type="ARBA" id="ARBA00023002"/>
    </source>
</evidence>